<organism evidence="2 3">
    <name type="scientific">Sphingobacterium phlebotomi</name>
    <dbReference type="NCBI Taxonomy" id="2605433"/>
    <lineage>
        <taxon>Bacteria</taxon>
        <taxon>Pseudomonadati</taxon>
        <taxon>Bacteroidota</taxon>
        <taxon>Sphingobacteriia</taxon>
        <taxon>Sphingobacteriales</taxon>
        <taxon>Sphingobacteriaceae</taxon>
        <taxon>Sphingobacterium</taxon>
    </lineage>
</organism>
<dbReference type="RefSeq" id="WP_148919102.1">
    <property type="nucleotide sequence ID" value="NZ_VTAV01000005.1"/>
</dbReference>
<dbReference type="GO" id="GO:0043565">
    <property type="term" value="F:sequence-specific DNA binding"/>
    <property type="evidence" value="ECO:0007669"/>
    <property type="project" value="InterPro"/>
</dbReference>
<accession>A0A5D4H5B9</accession>
<dbReference type="SMART" id="SM00342">
    <property type="entry name" value="HTH_ARAC"/>
    <property type="match status" value="1"/>
</dbReference>
<sequence>MPINFLQNIKVSDSLKLNPIADQGVQRFDLVTEHIRDAYIFSCSGLRGNQPLFNDGCPSLIFMPQKSDVVILTEKGETRKVNFAWICCGVIKNTYWEIPNDLEYILVIRFQPSSFYSLFNVRPSVFFSKPICNLEDIVGEKWMQIFNKMYEEKTWTEQLSFLDDVFSLFQTNHSCPHILNAATNYIEDKRGNATVSDVLQHLGKGVNAKWLHRNFVKYIGISPKRYISLQRFIYTYRQYKISKSEGFLDVILPSGYYDYNHFLKDFKRYIGIAPSKHFGIKR</sequence>
<dbReference type="Gene3D" id="1.10.10.60">
    <property type="entry name" value="Homeodomain-like"/>
    <property type="match status" value="1"/>
</dbReference>
<gene>
    <name evidence="2" type="ORF">FXV77_10070</name>
</gene>
<comment type="caution">
    <text evidence="2">The sequence shown here is derived from an EMBL/GenBank/DDBJ whole genome shotgun (WGS) entry which is preliminary data.</text>
</comment>
<dbReference type="AlphaFoldDB" id="A0A5D4H5B9"/>
<protein>
    <submittedName>
        <fullName evidence="2">AraC family transcriptional regulator</fullName>
    </submittedName>
</protein>
<name>A0A5D4H5B9_9SPHI</name>
<reference evidence="2 3" key="1">
    <citation type="submission" date="2019-08" db="EMBL/GenBank/DDBJ databases">
        <title>Phlebobacter frassis gen. nov. sp. nov., a new member of family Sphingobacteriaceae isolated from sand fly rearing media.</title>
        <authorList>
            <person name="Kakumanu M.L."/>
            <person name="Marayati B.F."/>
            <person name="Wada-Katsumata A."/>
            <person name="Wasserberg G."/>
            <person name="Schal C."/>
            <person name="Apperson C.S."/>
            <person name="Ponnusamy L."/>
        </authorList>
    </citation>
    <scope>NUCLEOTIDE SEQUENCE [LARGE SCALE GENOMIC DNA]</scope>
    <source>
        <strain evidence="2 3">SSI9</strain>
    </source>
</reference>
<feature type="domain" description="HTH araC/xylS-type" evidence="1">
    <location>
        <begin position="205"/>
        <end position="280"/>
    </location>
</feature>
<evidence type="ECO:0000313" key="2">
    <source>
        <dbReference type="EMBL" id="TYR36251.1"/>
    </source>
</evidence>
<dbReference type="EMBL" id="VTAV01000005">
    <property type="protein sequence ID" value="TYR36251.1"/>
    <property type="molecule type" value="Genomic_DNA"/>
</dbReference>
<evidence type="ECO:0000313" key="3">
    <source>
        <dbReference type="Proteomes" id="UP000322362"/>
    </source>
</evidence>
<keyword evidence="3" id="KW-1185">Reference proteome</keyword>
<dbReference type="GO" id="GO:0003700">
    <property type="term" value="F:DNA-binding transcription factor activity"/>
    <property type="evidence" value="ECO:0007669"/>
    <property type="project" value="InterPro"/>
</dbReference>
<evidence type="ECO:0000259" key="1">
    <source>
        <dbReference type="PROSITE" id="PS01124"/>
    </source>
</evidence>
<dbReference type="Proteomes" id="UP000322362">
    <property type="component" value="Unassembled WGS sequence"/>
</dbReference>
<dbReference type="InterPro" id="IPR018060">
    <property type="entry name" value="HTH_AraC"/>
</dbReference>
<proteinExistence type="predicted"/>
<dbReference type="PROSITE" id="PS01124">
    <property type="entry name" value="HTH_ARAC_FAMILY_2"/>
    <property type="match status" value="1"/>
</dbReference>